<organism evidence="1 2">
    <name type="scientific">Cryobacterium ruanii</name>
    <dbReference type="NCBI Taxonomy" id="1259197"/>
    <lineage>
        <taxon>Bacteria</taxon>
        <taxon>Bacillati</taxon>
        <taxon>Actinomycetota</taxon>
        <taxon>Actinomycetes</taxon>
        <taxon>Micrococcales</taxon>
        <taxon>Microbacteriaceae</taxon>
        <taxon>Cryobacterium</taxon>
    </lineage>
</organism>
<evidence type="ECO:0000313" key="2">
    <source>
        <dbReference type="Proteomes" id="UP000298154"/>
    </source>
</evidence>
<evidence type="ECO:0000313" key="1">
    <source>
        <dbReference type="EMBL" id="TFD63545.1"/>
    </source>
</evidence>
<name>A0A4R9AK42_9MICO</name>
<dbReference type="Proteomes" id="UP000298154">
    <property type="component" value="Unassembled WGS sequence"/>
</dbReference>
<proteinExistence type="predicted"/>
<dbReference type="Pfam" id="PF13618">
    <property type="entry name" value="Gluconate_2-dh3"/>
    <property type="match status" value="1"/>
</dbReference>
<comment type="caution">
    <text evidence="1">The sequence shown here is derived from an EMBL/GenBank/DDBJ whole genome shotgun (WGS) entry which is preliminary data.</text>
</comment>
<dbReference type="EMBL" id="SOHK01000021">
    <property type="protein sequence ID" value="TFD63545.1"/>
    <property type="molecule type" value="Genomic_DNA"/>
</dbReference>
<accession>A0A4R9AK42</accession>
<sequence>MASKSEWEKLDLTIDPDTDEKLFFSDHEWDTIEAAAARIIPTDQDPGAREARVIVFIDRYLSGITYHYATADGSGFLQLAGAEAGAARARTSEFQRMYREGVRALDAEAVRHAAETFVSADEAIQDAVLVMISGSPKPNRVRLDEHEVFYSRLQGNSDTGKSFFDTLALHVRQGFYSDPVYGGNKDQIGWKVIGFPGPKSLKDTVDGTYTTAPFFVQEYDWHDLLLTYDPPHSDN</sequence>
<gene>
    <name evidence="1" type="ORF">E3T47_13820</name>
</gene>
<dbReference type="RefSeq" id="WP_134556638.1">
    <property type="nucleotide sequence ID" value="NZ_SOHK01000021.1"/>
</dbReference>
<dbReference type="InterPro" id="IPR027056">
    <property type="entry name" value="Gluconate_2DH_su3"/>
</dbReference>
<keyword evidence="2" id="KW-1185">Reference proteome</keyword>
<dbReference type="OrthoDB" id="8400810at2"/>
<reference evidence="1 2" key="1">
    <citation type="submission" date="2019-03" db="EMBL/GenBank/DDBJ databases">
        <title>Genomics of glacier-inhabiting Cryobacterium strains.</title>
        <authorList>
            <person name="Liu Q."/>
            <person name="Xin Y.-H."/>
        </authorList>
    </citation>
    <scope>NUCLEOTIDE SEQUENCE [LARGE SCALE GENOMIC DNA]</scope>
    <source>
        <strain evidence="1 2">Sr36</strain>
    </source>
</reference>
<dbReference type="AlphaFoldDB" id="A0A4R9AK42"/>
<protein>
    <submittedName>
        <fullName evidence="1">Gluconate 2-dehydrogenase subunit 3 family protein</fullName>
    </submittedName>
</protein>